<proteinExistence type="predicted"/>
<accession>A0AAD9WXF6</accession>
<dbReference type="AlphaFoldDB" id="A0AAD9WXF6"/>
<reference evidence="1" key="1">
    <citation type="journal article" date="2023" name="Plant J.">
        <title>Genome sequences and population genomics provide insights into the demographic history, inbreeding, and mutation load of two 'living fossil' tree species of Dipteronia.</title>
        <authorList>
            <person name="Feng Y."/>
            <person name="Comes H.P."/>
            <person name="Chen J."/>
            <person name="Zhu S."/>
            <person name="Lu R."/>
            <person name="Zhang X."/>
            <person name="Li P."/>
            <person name="Qiu J."/>
            <person name="Olsen K.M."/>
            <person name="Qiu Y."/>
        </authorList>
    </citation>
    <scope>NUCLEOTIDE SEQUENCE</scope>
    <source>
        <strain evidence="1">KIB01</strain>
    </source>
</reference>
<keyword evidence="2" id="KW-1185">Reference proteome</keyword>
<gene>
    <name evidence="1" type="ORF">Ddye_021353</name>
</gene>
<organism evidence="1 2">
    <name type="scientific">Dipteronia dyeriana</name>
    <dbReference type="NCBI Taxonomy" id="168575"/>
    <lineage>
        <taxon>Eukaryota</taxon>
        <taxon>Viridiplantae</taxon>
        <taxon>Streptophyta</taxon>
        <taxon>Embryophyta</taxon>
        <taxon>Tracheophyta</taxon>
        <taxon>Spermatophyta</taxon>
        <taxon>Magnoliopsida</taxon>
        <taxon>eudicotyledons</taxon>
        <taxon>Gunneridae</taxon>
        <taxon>Pentapetalae</taxon>
        <taxon>rosids</taxon>
        <taxon>malvids</taxon>
        <taxon>Sapindales</taxon>
        <taxon>Sapindaceae</taxon>
        <taxon>Hippocastanoideae</taxon>
        <taxon>Acereae</taxon>
        <taxon>Dipteronia</taxon>
    </lineage>
</organism>
<comment type="caution">
    <text evidence="1">The sequence shown here is derived from an EMBL/GenBank/DDBJ whole genome shotgun (WGS) entry which is preliminary data.</text>
</comment>
<name>A0AAD9WXF6_9ROSI</name>
<protein>
    <submittedName>
        <fullName evidence="1">Uncharacterized protein</fullName>
    </submittedName>
</protein>
<dbReference type="EMBL" id="JANJYI010000006">
    <property type="protein sequence ID" value="KAK2646158.1"/>
    <property type="molecule type" value="Genomic_DNA"/>
</dbReference>
<evidence type="ECO:0000313" key="1">
    <source>
        <dbReference type="EMBL" id="KAK2646158.1"/>
    </source>
</evidence>
<dbReference type="Proteomes" id="UP001280121">
    <property type="component" value="Unassembled WGS sequence"/>
</dbReference>
<evidence type="ECO:0000313" key="2">
    <source>
        <dbReference type="Proteomes" id="UP001280121"/>
    </source>
</evidence>
<sequence>MICSSSSPDADQSLNSVPICLTDAKASLPQRLIYSFSPLPICLNETKIDPNVGSMEGCSDSGPETLENSSSIGKVTVSNKGIQRSCFELCPLFDLPSRRTIVRELYQLYIDEKIKLKKYSNRSKMQKRILSFS</sequence>